<name>A0A835MZ84_9ROSI</name>
<protein>
    <submittedName>
        <fullName evidence="2">Uncharacterized protein</fullName>
    </submittedName>
</protein>
<evidence type="ECO:0000313" key="3">
    <source>
        <dbReference type="Proteomes" id="UP000657918"/>
    </source>
</evidence>
<sequence>MSFLNFHNFPPTRLDEREGEENRGDVYKRSTLRGPTRFLSLSQGPPPFLLDSTTGLPLDFHLFPRKLRERKRKRNQLHHHQSTLGDKRSLFPSSRFLLSRALHIF</sequence>
<organism evidence="2 3">
    <name type="scientific">Salix dunnii</name>
    <dbReference type="NCBI Taxonomy" id="1413687"/>
    <lineage>
        <taxon>Eukaryota</taxon>
        <taxon>Viridiplantae</taxon>
        <taxon>Streptophyta</taxon>
        <taxon>Embryophyta</taxon>
        <taxon>Tracheophyta</taxon>
        <taxon>Spermatophyta</taxon>
        <taxon>Magnoliopsida</taxon>
        <taxon>eudicotyledons</taxon>
        <taxon>Gunneridae</taxon>
        <taxon>Pentapetalae</taxon>
        <taxon>rosids</taxon>
        <taxon>fabids</taxon>
        <taxon>Malpighiales</taxon>
        <taxon>Salicaceae</taxon>
        <taxon>Saliceae</taxon>
        <taxon>Salix</taxon>
    </lineage>
</organism>
<evidence type="ECO:0000313" key="2">
    <source>
        <dbReference type="EMBL" id="KAF9682474.1"/>
    </source>
</evidence>
<dbReference type="EMBL" id="JADGMS010000005">
    <property type="protein sequence ID" value="KAF9682474.1"/>
    <property type="molecule type" value="Genomic_DNA"/>
</dbReference>
<keyword evidence="3" id="KW-1185">Reference proteome</keyword>
<feature type="region of interest" description="Disordered" evidence="1">
    <location>
        <begin position="1"/>
        <end position="29"/>
    </location>
</feature>
<dbReference type="Proteomes" id="UP000657918">
    <property type="component" value="Unassembled WGS sequence"/>
</dbReference>
<feature type="compositionally biased region" description="Basic and acidic residues" evidence="1">
    <location>
        <begin position="13"/>
        <end position="28"/>
    </location>
</feature>
<evidence type="ECO:0000256" key="1">
    <source>
        <dbReference type="SAM" id="MobiDB-lite"/>
    </source>
</evidence>
<comment type="caution">
    <text evidence="2">The sequence shown here is derived from an EMBL/GenBank/DDBJ whole genome shotgun (WGS) entry which is preliminary data.</text>
</comment>
<reference evidence="2 3" key="1">
    <citation type="submission" date="2020-10" db="EMBL/GenBank/DDBJ databases">
        <title>Plant Genome Project.</title>
        <authorList>
            <person name="Zhang R.-G."/>
        </authorList>
    </citation>
    <scope>NUCLEOTIDE SEQUENCE [LARGE SCALE GENOMIC DNA]</scope>
    <source>
        <strain evidence="2">FAFU-HL-1</strain>
        <tissue evidence="2">Leaf</tissue>
    </source>
</reference>
<gene>
    <name evidence="2" type="ORF">SADUNF_Sadunf05G0112600</name>
</gene>
<accession>A0A835MZ84</accession>
<proteinExistence type="predicted"/>
<dbReference type="AlphaFoldDB" id="A0A835MZ84"/>